<feature type="compositionally biased region" description="Low complexity" evidence="4">
    <location>
        <begin position="74"/>
        <end position="87"/>
    </location>
</feature>
<dbReference type="GO" id="GO:0005737">
    <property type="term" value="C:cytoplasm"/>
    <property type="evidence" value="ECO:0007669"/>
    <property type="project" value="UniProtKB-SubCell"/>
</dbReference>
<feature type="domain" description="WW" evidence="5">
    <location>
        <begin position="18"/>
        <end position="52"/>
    </location>
</feature>
<accession>A0A6F9D866</accession>
<dbReference type="GO" id="GO:0051087">
    <property type="term" value="F:protein-folding chaperone binding"/>
    <property type="evidence" value="ECO:0007669"/>
    <property type="project" value="InterPro"/>
</dbReference>
<feature type="compositionally biased region" description="Polar residues" evidence="4">
    <location>
        <begin position="180"/>
        <end position="191"/>
    </location>
</feature>
<dbReference type="PANTHER" id="PTHR14791:SF29">
    <property type="entry name" value="PROTEIN KIBRA"/>
    <property type="match status" value="1"/>
</dbReference>
<evidence type="ECO:0000256" key="1">
    <source>
        <dbReference type="ARBA" id="ARBA00004496"/>
    </source>
</evidence>
<name>A0A6F9D866_9ASCI</name>
<dbReference type="SMART" id="SM00456">
    <property type="entry name" value="WW"/>
    <property type="match status" value="1"/>
</dbReference>
<dbReference type="InterPro" id="IPR051105">
    <property type="entry name" value="WWC/KIBRA_Hippo_Reg"/>
</dbReference>
<dbReference type="SUPFAM" id="SSF63491">
    <property type="entry name" value="BAG domain"/>
    <property type="match status" value="1"/>
</dbReference>
<dbReference type="Gene3D" id="2.20.70.10">
    <property type="match status" value="1"/>
</dbReference>
<feature type="domain" description="BAG" evidence="6">
    <location>
        <begin position="379"/>
        <end position="459"/>
    </location>
</feature>
<dbReference type="Pfam" id="PF00397">
    <property type="entry name" value="WW"/>
    <property type="match status" value="1"/>
</dbReference>
<dbReference type="SMART" id="SM00264">
    <property type="entry name" value="BAG"/>
    <property type="match status" value="1"/>
</dbReference>
<feature type="region of interest" description="Disordered" evidence="4">
    <location>
        <begin position="458"/>
        <end position="489"/>
    </location>
</feature>
<feature type="compositionally biased region" description="Low complexity" evidence="4">
    <location>
        <begin position="195"/>
        <end position="204"/>
    </location>
</feature>
<sequence>MSQFQSGFPKPPDLRLDEPLPPGWEMRIDDNSKWPFFIDHNSRTTTWTDPRPPKNTAKQSRTIPVQHERVPPSQQQWQQQRQHNPRNMPQPQPQPQYQHARMQQPGFYPHQSGQYQYQQQQQQPSHQQFSSSDQRPAQVRSPNSCISIPVQHVGLEPEKFVYPDVCEPQPVTVMIEQPTRRQTPVSSTTADCVTPSSIPHASPAIPLPFLPDSPSDQSLEGELSITAQSPGDPVPFDRITTPSPEKSSHGASLNETPEDNTSVDGPDAPPDFIEDGTGIVETELSPVELKTSTEPSNIESQQPKERVVPIQVIHQSPGQPIPSAGKTVSSSKSTKSPSQNGKTKQVSSDSMPPVPNRQTKPEEKVAQPAPEEDHRVAAAKKKIESVLEDLDTIEKEVDLFNGHKGEKTYLKLEEMLTRKLIQLDGVSASGAPGEDDVRSRRKAAVRRIQQTLDILELKGMSEVEEPKNNATASGQESTESVSEQTPSNM</sequence>
<dbReference type="InterPro" id="IPR003103">
    <property type="entry name" value="BAG_domain"/>
</dbReference>
<keyword evidence="2" id="KW-0963">Cytoplasm</keyword>
<feature type="region of interest" description="Disordered" evidence="4">
    <location>
        <begin position="175"/>
        <end position="377"/>
    </location>
</feature>
<evidence type="ECO:0000259" key="5">
    <source>
        <dbReference type="PROSITE" id="PS50020"/>
    </source>
</evidence>
<feature type="compositionally biased region" description="Polar residues" evidence="4">
    <location>
        <begin position="468"/>
        <end position="489"/>
    </location>
</feature>
<feature type="compositionally biased region" description="Low complexity" evidence="4">
    <location>
        <begin position="322"/>
        <end position="338"/>
    </location>
</feature>
<proteinExistence type="evidence at transcript level"/>
<gene>
    <name evidence="7" type="primary">C1orf118-001</name>
</gene>
<evidence type="ECO:0000256" key="2">
    <source>
        <dbReference type="ARBA" id="ARBA00022490"/>
    </source>
</evidence>
<evidence type="ECO:0000259" key="6">
    <source>
        <dbReference type="PROSITE" id="PS51035"/>
    </source>
</evidence>
<organism evidence="7">
    <name type="scientific">Phallusia mammillata</name>
    <dbReference type="NCBI Taxonomy" id="59560"/>
    <lineage>
        <taxon>Eukaryota</taxon>
        <taxon>Metazoa</taxon>
        <taxon>Chordata</taxon>
        <taxon>Tunicata</taxon>
        <taxon>Ascidiacea</taxon>
        <taxon>Phlebobranchia</taxon>
        <taxon>Ascidiidae</taxon>
        <taxon>Phallusia</taxon>
    </lineage>
</organism>
<feature type="region of interest" description="Disordered" evidence="4">
    <location>
        <begin position="1"/>
        <end position="143"/>
    </location>
</feature>
<dbReference type="InterPro" id="IPR036533">
    <property type="entry name" value="BAG_dom_sf"/>
</dbReference>
<dbReference type="CDD" id="cd00201">
    <property type="entry name" value="WW"/>
    <property type="match status" value="1"/>
</dbReference>
<feature type="compositionally biased region" description="Polar residues" evidence="4">
    <location>
        <begin position="339"/>
        <end position="350"/>
    </location>
</feature>
<feature type="compositionally biased region" description="Polar residues" evidence="4">
    <location>
        <begin position="240"/>
        <end position="263"/>
    </location>
</feature>
<comment type="subcellular location">
    <subcellularLocation>
        <location evidence="1">Cytoplasm</location>
    </subcellularLocation>
</comment>
<dbReference type="PROSITE" id="PS01159">
    <property type="entry name" value="WW_DOMAIN_1"/>
    <property type="match status" value="1"/>
</dbReference>
<evidence type="ECO:0000256" key="4">
    <source>
        <dbReference type="SAM" id="MobiDB-lite"/>
    </source>
</evidence>
<dbReference type="InterPro" id="IPR036020">
    <property type="entry name" value="WW_dom_sf"/>
</dbReference>
<reference evidence="7" key="1">
    <citation type="submission" date="2020-04" db="EMBL/GenBank/DDBJ databases">
        <authorList>
            <person name="Neveu A P."/>
        </authorList>
    </citation>
    <scope>NUCLEOTIDE SEQUENCE</scope>
    <source>
        <tissue evidence="7">Whole embryo</tissue>
    </source>
</reference>
<feature type="compositionally biased region" description="Low complexity" evidence="4">
    <location>
        <begin position="111"/>
        <end position="134"/>
    </location>
</feature>
<dbReference type="PANTHER" id="PTHR14791">
    <property type="entry name" value="BOMB/KIRA PROTEINS"/>
    <property type="match status" value="1"/>
</dbReference>
<evidence type="ECO:0000256" key="3">
    <source>
        <dbReference type="ARBA" id="ARBA00022553"/>
    </source>
</evidence>
<dbReference type="InterPro" id="IPR001202">
    <property type="entry name" value="WW_dom"/>
</dbReference>
<feature type="compositionally biased region" description="Polar residues" evidence="4">
    <location>
        <begin position="290"/>
        <end position="301"/>
    </location>
</feature>
<protein>
    <submittedName>
        <fullName evidence="7">Extensin</fullName>
    </submittedName>
</protein>
<dbReference type="Gene3D" id="1.20.58.120">
    <property type="entry name" value="BAG domain"/>
    <property type="match status" value="1"/>
</dbReference>
<dbReference type="PROSITE" id="PS51035">
    <property type="entry name" value="BAG"/>
    <property type="match status" value="1"/>
</dbReference>
<evidence type="ECO:0000313" key="7">
    <source>
        <dbReference type="EMBL" id="CAB3226634.1"/>
    </source>
</evidence>
<dbReference type="EMBL" id="LR783467">
    <property type="protein sequence ID" value="CAB3226634.1"/>
    <property type="molecule type" value="mRNA"/>
</dbReference>
<feature type="compositionally biased region" description="Basic and acidic residues" evidence="4">
    <location>
        <begin position="458"/>
        <end position="467"/>
    </location>
</feature>
<dbReference type="AlphaFoldDB" id="A0A6F9D866"/>
<feature type="compositionally biased region" description="Basic and acidic residues" evidence="4">
    <location>
        <begin position="359"/>
        <end position="377"/>
    </location>
</feature>
<dbReference type="PROSITE" id="PS50020">
    <property type="entry name" value="WW_DOMAIN_2"/>
    <property type="match status" value="1"/>
</dbReference>
<keyword evidence="3" id="KW-0597">Phosphoprotein</keyword>
<dbReference type="SUPFAM" id="SSF51045">
    <property type="entry name" value="WW domain"/>
    <property type="match status" value="1"/>
</dbReference>
<dbReference type="Pfam" id="PF02179">
    <property type="entry name" value="BAG"/>
    <property type="match status" value="1"/>
</dbReference>